<dbReference type="SUPFAM" id="SSF57756">
    <property type="entry name" value="Retrovirus zinc finger-like domains"/>
    <property type="match status" value="1"/>
</dbReference>
<dbReference type="Proteomes" id="UP000814243">
    <property type="component" value="Unassembled WGS sequence"/>
</dbReference>
<evidence type="ECO:0000256" key="2">
    <source>
        <dbReference type="SAM" id="MobiDB-lite"/>
    </source>
</evidence>
<evidence type="ECO:0000313" key="4">
    <source>
        <dbReference type="EMBL" id="KAH9629151.1"/>
    </source>
</evidence>
<dbReference type="GO" id="GO:0003676">
    <property type="term" value="F:nucleic acid binding"/>
    <property type="evidence" value="ECO:0007669"/>
    <property type="project" value="InterPro"/>
</dbReference>
<dbReference type="Gene3D" id="4.10.60.10">
    <property type="entry name" value="Zinc finger, CCHC-type"/>
    <property type="match status" value="1"/>
</dbReference>
<feature type="domain" description="CCHC-type" evidence="3">
    <location>
        <begin position="55"/>
        <end position="71"/>
    </location>
</feature>
<dbReference type="EMBL" id="JACEFF010000876">
    <property type="protein sequence ID" value="KAH9629151.1"/>
    <property type="molecule type" value="Genomic_DNA"/>
</dbReference>
<feature type="region of interest" description="Disordered" evidence="2">
    <location>
        <begin position="140"/>
        <end position="166"/>
    </location>
</feature>
<comment type="caution">
    <text evidence="4">The sequence shown here is derived from an EMBL/GenBank/DDBJ whole genome shotgun (WGS) entry which is preliminary data.</text>
</comment>
<evidence type="ECO:0000313" key="5">
    <source>
        <dbReference type="Proteomes" id="UP000814243"/>
    </source>
</evidence>
<keyword evidence="1" id="KW-0863">Zinc-finger</keyword>
<keyword evidence="1" id="KW-0479">Metal-binding</keyword>
<dbReference type="AlphaFoldDB" id="A0A922M3F1"/>
<evidence type="ECO:0000259" key="3">
    <source>
        <dbReference type="PROSITE" id="PS50158"/>
    </source>
</evidence>
<accession>A0A922M3F1</accession>
<gene>
    <name evidence="4" type="ORF">HF086_011774</name>
</gene>
<keyword evidence="1" id="KW-0862">Zinc</keyword>
<evidence type="ECO:0000256" key="1">
    <source>
        <dbReference type="PROSITE-ProRule" id="PRU00047"/>
    </source>
</evidence>
<sequence length="166" mass="18866">MLEDLALFTFSLGLHPRLSNNVRCRNPKSLNDAINVALEEEKIQNLLYKTTIKPKCSICGKPGHSESECREKRKLTVPPHVPLVPRSSTSFNNSQLYCNYCKNKGHDITQCHKRKYNNERRNTLNSDNRDRQAAMHHITFEPPPLLSDPSPTPYSTSYENVPSSSG</sequence>
<dbReference type="InterPro" id="IPR001878">
    <property type="entry name" value="Znf_CCHC"/>
</dbReference>
<dbReference type="InterPro" id="IPR036875">
    <property type="entry name" value="Znf_CCHC_sf"/>
</dbReference>
<feature type="compositionally biased region" description="Pro residues" evidence="2">
    <location>
        <begin position="141"/>
        <end position="152"/>
    </location>
</feature>
<reference evidence="4" key="1">
    <citation type="journal article" date="2021" name="G3 (Bethesda)">
        <title>Genome and transcriptome analysis of the beet armyworm Spodoptera exigua reveals targets for pest control. .</title>
        <authorList>
            <person name="Simon S."/>
            <person name="Breeschoten T."/>
            <person name="Jansen H.J."/>
            <person name="Dirks R.P."/>
            <person name="Schranz M.E."/>
            <person name="Ros V.I.D."/>
        </authorList>
    </citation>
    <scope>NUCLEOTIDE SEQUENCE</scope>
    <source>
        <strain evidence="4">TB_SE_WUR_2020</strain>
    </source>
</reference>
<dbReference type="PROSITE" id="PS50158">
    <property type="entry name" value="ZF_CCHC"/>
    <property type="match status" value="1"/>
</dbReference>
<name>A0A922M3F1_SPOEX</name>
<dbReference type="GO" id="GO:0008270">
    <property type="term" value="F:zinc ion binding"/>
    <property type="evidence" value="ECO:0007669"/>
    <property type="project" value="UniProtKB-KW"/>
</dbReference>
<protein>
    <recommendedName>
        <fullName evidence="3">CCHC-type domain-containing protein</fullName>
    </recommendedName>
</protein>
<dbReference type="SMART" id="SM00343">
    <property type="entry name" value="ZnF_C2HC"/>
    <property type="match status" value="2"/>
</dbReference>
<organism evidence="4 5">
    <name type="scientific">Spodoptera exigua</name>
    <name type="common">Beet armyworm</name>
    <name type="synonym">Noctua fulgens</name>
    <dbReference type="NCBI Taxonomy" id="7107"/>
    <lineage>
        <taxon>Eukaryota</taxon>
        <taxon>Metazoa</taxon>
        <taxon>Ecdysozoa</taxon>
        <taxon>Arthropoda</taxon>
        <taxon>Hexapoda</taxon>
        <taxon>Insecta</taxon>
        <taxon>Pterygota</taxon>
        <taxon>Neoptera</taxon>
        <taxon>Endopterygota</taxon>
        <taxon>Lepidoptera</taxon>
        <taxon>Glossata</taxon>
        <taxon>Ditrysia</taxon>
        <taxon>Noctuoidea</taxon>
        <taxon>Noctuidae</taxon>
        <taxon>Amphipyrinae</taxon>
        <taxon>Spodoptera</taxon>
    </lineage>
</organism>
<proteinExistence type="predicted"/>